<evidence type="ECO:0000256" key="2">
    <source>
        <dbReference type="SAM" id="Phobius"/>
    </source>
</evidence>
<dbReference type="KEGG" id="samy:DB32_003688"/>
<keyword evidence="4" id="KW-1185">Reference proteome</keyword>
<keyword evidence="2" id="KW-0812">Transmembrane</keyword>
<evidence type="ECO:0000256" key="1">
    <source>
        <dbReference type="SAM" id="MobiDB-lite"/>
    </source>
</evidence>
<reference evidence="3 4" key="1">
    <citation type="submission" date="2015-03" db="EMBL/GenBank/DDBJ databases">
        <title>Genome assembly of Sandaracinus amylolyticus DSM 53668.</title>
        <authorList>
            <person name="Sharma G."/>
            <person name="Subramanian S."/>
        </authorList>
    </citation>
    <scope>NUCLEOTIDE SEQUENCE [LARGE SCALE GENOMIC DNA]</scope>
    <source>
        <strain evidence="3 4">DSM 53668</strain>
    </source>
</reference>
<evidence type="ECO:0000313" key="3">
    <source>
        <dbReference type="EMBL" id="AKF06539.1"/>
    </source>
</evidence>
<proteinExistence type="predicted"/>
<dbReference type="EMBL" id="CP011125">
    <property type="protein sequence ID" value="AKF06539.1"/>
    <property type="molecule type" value="Genomic_DNA"/>
</dbReference>
<organism evidence="3 4">
    <name type="scientific">Sandaracinus amylolyticus</name>
    <dbReference type="NCBI Taxonomy" id="927083"/>
    <lineage>
        <taxon>Bacteria</taxon>
        <taxon>Pseudomonadati</taxon>
        <taxon>Myxococcota</taxon>
        <taxon>Polyangia</taxon>
        <taxon>Polyangiales</taxon>
        <taxon>Sandaracinaceae</taxon>
        <taxon>Sandaracinus</taxon>
    </lineage>
</organism>
<feature type="transmembrane region" description="Helical" evidence="2">
    <location>
        <begin position="44"/>
        <end position="72"/>
    </location>
</feature>
<sequence length="96" mass="9532">MFVLVIALIGIGTRGGVLDSVFVVGVEAAAVVMLAVATFASSDAFLHAASATVAVIAIGKIAMLQIVAPVAADGTKKERPASAPETETAPPRSDAA</sequence>
<protein>
    <submittedName>
        <fullName evidence="3">Uncharacterized protein</fullName>
    </submittedName>
</protein>
<feature type="region of interest" description="Disordered" evidence="1">
    <location>
        <begin position="73"/>
        <end position="96"/>
    </location>
</feature>
<dbReference type="Proteomes" id="UP000034883">
    <property type="component" value="Chromosome"/>
</dbReference>
<evidence type="ECO:0000313" key="4">
    <source>
        <dbReference type="Proteomes" id="UP000034883"/>
    </source>
</evidence>
<name>A0A0F6SF92_9BACT</name>
<keyword evidence="2" id="KW-1133">Transmembrane helix</keyword>
<keyword evidence="2" id="KW-0472">Membrane</keyword>
<feature type="compositionally biased region" description="Low complexity" evidence="1">
    <location>
        <begin position="81"/>
        <end position="96"/>
    </location>
</feature>
<gene>
    <name evidence="3" type="ORF">DB32_003688</name>
</gene>
<accession>A0A0F6SF92</accession>
<dbReference type="AlphaFoldDB" id="A0A0F6SF92"/>